<dbReference type="SMART" id="SM00354">
    <property type="entry name" value="HTH_LACI"/>
    <property type="match status" value="1"/>
</dbReference>
<evidence type="ECO:0000256" key="2">
    <source>
        <dbReference type="ARBA" id="ARBA00023015"/>
    </source>
</evidence>
<evidence type="ECO:0000256" key="3">
    <source>
        <dbReference type="ARBA" id="ARBA00023125"/>
    </source>
</evidence>
<gene>
    <name evidence="6" type="ORF">GCM10007157_27200</name>
</gene>
<dbReference type="EMBL" id="BMXN01000018">
    <property type="protein sequence ID" value="GGW34130.1"/>
    <property type="molecule type" value="Genomic_DNA"/>
</dbReference>
<dbReference type="AlphaFoldDB" id="A0A8H9I3Y1"/>
<evidence type="ECO:0000313" key="7">
    <source>
        <dbReference type="Proteomes" id="UP000623776"/>
    </source>
</evidence>
<evidence type="ECO:0000313" key="6">
    <source>
        <dbReference type="EMBL" id="GGW34130.1"/>
    </source>
</evidence>
<dbReference type="CDD" id="cd01392">
    <property type="entry name" value="HTH_LacI"/>
    <property type="match status" value="1"/>
</dbReference>
<dbReference type="PANTHER" id="PTHR30146:SF95">
    <property type="entry name" value="RIBOSE OPERON REPRESSOR"/>
    <property type="match status" value="1"/>
</dbReference>
<keyword evidence="7" id="KW-1185">Reference proteome</keyword>
<dbReference type="PROSITE" id="PS50932">
    <property type="entry name" value="HTH_LACI_2"/>
    <property type="match status" value="1"/>
</dbReference>
<dbReference type="Gene3D" id="1.10.260.40">
    <property type="entry name" value="lambda repressor-like DNA-binding domains"/>
    <property type="match status" value="1"/>
</dbReference>
<dbReference type="InterPro" id="IPR046335">
    <property type="entry name" value="LacI/GalR-like_sensor"/>
</dbReference>
<dbReference type="Pfam" id="PF00356">
    <property type="entry name" value="LacI"/>
    <property type="match status" value="1"/>
</dbReference>
<dbReference type="CDD" id="cd06278">
    <property type="entry name" value="PBP1_LacI-like"/>
    <property type="match status" value="1"/>
</dbReference>
<reference evidence="7" key="1">
    <citation type="journal article" date="2019" name="Int. J. Syst. Evol. Microbiol.">
        <title>The Global Catalogue of Microorganisms (GCM) 10K type strain sequencing project: providing services to taxonomists for standard genome sequencing and annotation.</title>
        <authorList>
            <consortium name="The Broad Institute Genomics Platform"/>
            <consortium name="The Broad Institute Genome Sequencing Center for Infectious Disease"/>
            <person name="Wu L."/>
            <person name="Ma J."/>
        </authorList>
    </citation>
    <scope>NUCLEOTIDE SEQUENCE [LARGE SCALE GENOMIC DNA]</scope>
    <source>
        <strain evidence="7">KCTC 22154</strain>
    </source>
</reference>
<evidence type="ECO:0000256" key="4">
    <source>
        <dbReference type="ARBA" id="ARBA00023163"/>
    </source>
</evidence>
<accession>A0A8H9I3Y1</accession>
<dbReference type="PANTHER" id="PTHR30146">
    <property type="entry name" value="LACI-RELATED TRANSCRIPTIONAL REPRESSOR"/>
    <property type="match status" value="1"/>
</dbReference>
<dbReference type="GO" id="GO:0003700">
    <property type="term" value="F:DNA-binding transcription factor activity"/>
    <property type="evidence" value="ECO:0007669"/>
    <property type="project" value="TreeGrafter"/>
</dbReference>
<organism evidence="6 7">
    <name type="scientific">Vreelandella hamiltonii</name>
    <dbReference type="NCBI Taxonomy" id="502829"/>
    <lineage>
        <taxon>Bacteria</taxon>
        <taxon>Pseudomonadati</taxon>
        <taxon>Pseudomonadota</taxon>
        <taxon>Gammaproteobacteria</taxon>
        <taxon>Oceanospirillales</taxon>
        <taxon>Halomonadaceae</taxon>
        <taxon>Vreelandella</taxon>
    </lineage>
</organism>
<dbReference type="InterPro" id="IPR000843">
    <property type="entry name" value="HTH_LacI"/>
</dbReference>
<dbReference type="Gene3D" id="3.40.50.2300">
    <property type="match status" value="2"/>
</dbReference>
<keyword evidence="2" id="KW-0805">Transcription regulation</keyword>
<dbReference type="SUPFAM" id="SSF53822">
    <property type="entry name" value="Periplasmic binding protein-like I"/>
    <property type="match status" value="1"/>
</dbReference>
<feature type="domain" description="HTH lacI-type" evidence="5">
    <location>
        <begin position="6"/>
        <end position="60"/>
    </location>
</feature>
<dbReference type="GO" id="GO:0000976">
    <property type="term" value="F:transcription cis-regulatory region binding"/>
    <property type="evidence" value="ECO:0007669"/>
    <property type="project" value="TreeGrafter"/>
</dbReference>
<proteinExistence type="predicted"/>
<evidence type="ECO:0000256" key="1">
    <source>
        <dbReference type="ARBA" id="ARBA00022491"/>
    </source>
</evidence>
<dbReference type="InterPro" id="IPR028082">
    <property type="entry name" value="Peripla_BP_I"/>
</dbReference>
<protein>
    <submittedName>
        <fullName evidence="6">LacI family transcriptional regulator</fullName>
    </submittedName>
</protein>
<dbReference type="Proteomes" id="UP000623776">
    <property type="component" value="Unassembled WGS sequence"/>
</dbReference>
<comment type="caution">
    <text evidence="6">The sequence shown here is derived from an EMBL/GenBank/DDBJ whole genome shotgun (WGS) entry which is preliminary data.</text>
</comment>
<name>A0A8H9I3Y1_9GAMM</name>
<keyword evidence="4" id="KW-0804">Transcription</keyword>
<dbReference type="SUPFAM" id="SSF47413">
    <property type="entry name" value="lambda repressor-like DNA-binding domains"/>
    <property type="match status" value="1"/>
</dbReference>
<keyword evidence="3" id="KW-0238">DNA-binding</keyword>
<dbReference type="InterPro" id="IPR010982">
    <property type="entry name" value="Lambda_DNA-bd_dom_sf"/>
</dbReference>
<dbReference type="Pfam" id="PF13377">
    <property type="entry name" value="Peripla_BP_3"/>
    <property type="match status" value="1"/>
</dbReference>
<keyword evidence="1" id="KW-0678">Repressor</keyword>
<evidence type="ECO:0000259" key="5">
    <source>
        <dbReference type="PROSITE" id="PS50932"/>
    </source>
</evidence>
<dbReference type="RefSeq" id="WP_081192753.1">
    <property type="nucleotide sequence ID" value="NZ_BMXN01000018.1"/>
</dbReference>
<sequence>MKKRPVTSRQVAELAGVSQSAVSRCFSPHASIAPQTREKVLAAAQQLGYRPNAIARSLITRSSRTIAVVMTQLDNPFYAQMLEYAARRFQQHGYHLLLFMSSNEQQTAGVMADILQSQADGILMLAATLSSSLASECLARGIPVVLINRTVAFEGVSQVASDNYRGGYWVGEFLVSGGYRRIALVAGLADSSTSRQRRDGFMAALAAQGVSCWGEACGDYDFATAQAATRKLFEAAPYPDAVFAANDHMAIAVIDTLSGELGLRVPEDVAVVGFDDIPMAAWPSYRLTTVQQPVEPMVDEAVALLLAQIASGQVAGERKVLPVTPIVRASAPATGRGVASSS</sequence>